<dbReference type="AlphaFoldDB" id="A0A6A1WW26"/>
<keyword evidence="2" id="KW-1185">Reference proteome</keyword>
<dbReference type="InterPro" id="IPR001611">
    <property type="entry name" value="Leu-rich_rpt"/>
</dbReference>
<dbReference type="Gene3D" id="3.80.10.10">
    <property type="entry name" value="Ribonuclease Inhibitor"/>
    <property type="match status" value="1"/>
</dbReference>
<dbReference type="PANTHER" id="PTHR48065">
    <property type="entry name" value="OS10G0469600 PROTEIN"/>
    <property type="match status" value="1"/>
</dbReference>
<proteinExistence type="predicted"/>
<evidence type="ECO:0000313" key="2">
    <source>
        <dbReference type="Proteomes" id="UP000516437"/>
    </source>
</evidence>
<comment type="caution">
    <text evidence="1">The sequence shown here is derived from an EMBL/GenBank/DDBJ whole genome shotgun (WGS) entry which is preliminary data.</text>
</comment>
<dbReference type="Proteomes" id="UP000516437">
    <property type="component" value="Chromosome 1"/>
</dbReference>
<dbReference type="EMBL" id="RXIC02000019">
    <property type="protein sequence ID" value="KAB1227897.1"/>
    <property type="molecule type" value="Genomic_DNA"/>
</dbReference>
<organism evidence="1 2">
    <name type="scientific">Morella rubra</name>
    <name type="common">Chinese bayberry</name>
    <dbReference type="NCBI Taxonomy" id="262757"/>
    <lineage>
        <taxon>Eukaryota</taxon>
        <taxon>Viridiplantae</taxon>
        <taxon>Streptophyta</taxon>
        <taxon>Embryophyta</taxon>
        <taxon>Tracheophyta</taxon>
        <taxon>Spermatophyta</taxon>
        <taxon>Magnoliopsida</taxon>
        <taxon>eudicotyledons</taxon>
        <taxon>Gunneridae</taxon>
        <taxon>Pentapetalae</taxon>
        <taxon>rosids</taxon>
        <taxon>fabids</taxon>
        <taxon>Fagales</taxon>
        <taxon>Myricaceae</taxon>
        <taxon>Morella</taxon>
    </lineage>
</organism>
<name>A0A6A1WW26_9ROSI</name>
<dbReference type="InterPro" id="IPR032675">
    <property type="entry name" value="LRR_dom_sf"/>
</dbReference>
<keyword evidence="1" id="KW-0675">Receptor</keyword>
<dbReference type="OrthoDB" id="676979at2759"/>
<sequence>MPTDNSIVSSSGFSNLRLLSLADCQLTGQLPVWLSKLKNLEVLFLEANRITGSIPGWLWTLPRLFFLELDDNLLSGEFPKELCALPALVSPQPLDNTSLDFPIYVTEVVDELQFPFQLRRVISVANNSLNGSIPIEIGHLKQLQLTGEIPASLANLHFLNMFSIASNKLHGPIPSGTQLQSFDAINYEGNPGLCGPPLPNQCPYIIGNKGDNDIHDEKMDMQSHGFI</sequence>
<protein>
    <submittedName>
        <fullName evidence="1">Tyrosine-sulfated glycopeptide receptor 1</fullName>
    </submittedName>
</protein>
<reference evidence="1 2" key="1">
    <citation type="journal article" date="2019" name="Plant Biotechnol. J.">
        <title>The red bayberry genome and genetic basis of sex determination.</title>
        <authorList>
            <person name="Jia H.M."/>
            <person name="Jia H.J."/>
            <person name="Cai Q.L."/>
            <person name="Wang Y."/>
            <person name="Zhao H.B."/>
            <person name="Yang W.F."/>
            <person name="Wang G.Y."/>
            <person name="Li Y.H."/>
            <person name="Zhan D.L."/>
            <person name="Shen Y.T."/>
            <person name="Niu Q.F."/>
            <person name="Chang L."/>
            <person name="Qiu J."/>
            <person name="Zhao L."/>
            <person name="Xie H.B."/>
            <person name="Fu W.Y."/>
            <person name="Jin J."/>
            <person name="Li X.W."/>
            <person name="Jiao Y."/>
            <person name="Zhou C.C."/>
            <person name="Tu T."/>
            <person name="Chai C.Y."/>
            <person name="Gao J.L."/>
            <person name="Fan L.J."/>
            <person name="van de Weg E."/>
            <person name="Wang J.Y."/>
            <person name="Gao Z.S."/>
        </authorList>
    </citation>
    <scope>NUCLEOTIDE SEQUENCE [LARGE SCALE GENOMIC DNA]</scope>
    <source>
        <tissue evidence="1">Leaves</tissue>
    </source>
</reference>
<evidence type="ECO:0000313" key="1">
    <source>
        <dbReference type="EMBL" id="KAB1227897.1"/>
    </source>
</evidence>
<gene>
    <name evidence="1" type="ORF">CJ030_MR1G013777</name>
</gene>
<dbReference type="PANTHER" id="PTHR48065:SF51">
    <property type="entry name" value="TYROSINE-SULFATED GLYCOPEPTIDE RECEPTOR 1-LIKE"/>
    <property type="match status" value="1"/>
</dbReference>
<dbReference type="SUPFAM" id="SSF52058">
    <property type="entry name" value="L domain-like"/>
    <property type="match status" value="1"/>
</dbReference>
<accession>A0A6A1WW26</accession>
<dbReference type="Pfam" id="PF13855">
    <property type="entry name" value="LRR_8"/>
    <property type="match status" value="1"/>
</dbReference>